<feature type="region of interest" description="Disordered" evidence="1">
    <location>
        <begin position="1"/>
        <end position="36"/>
    </location>
</feature>
<evidence type="ECO:0000256" key="1">
    <source>
        <dbReference type="SAM" id="MobiDB-lite"/>
    </source>
</evidence>
<feature type="compositionally biased region" description="Basic and acidic residues" evidence="1">
    <location>
        <begin position="7"/>
        <end position="24"/>
    </location>
</feature>
<sequence length="239" mass="26048">MLSCSTHNEKLVKMPKSYPEKEPVYSDLPEDPITTGRTGPTFICADSALRRHLVQGDCNPSFQCYSQPTSPLRSPNTPQQTCLPEMRPAPPGADSALAWSFTAPTQPLRQPINALWDRPARGSLARGGARPANDGAGRRGRGSRRKLRARAQGEWSRNVRVPSGGRRFAPSMRMPPPWGCEAGSLGEGASLESSGFGRRKKAVLRAFCGFSSRILRLSGPGQLTQPERAKYYLDKTPSG</sequence>
<comment type="caution">
    <text evidence="2">The sequence shown here is derived from an EMBL/GenBank/DDBJ whole genome shotgun (WGS) entry which is preliminary data.</text>
</comment>
<evidence type="ECO:0000313" key="3">
    <source>
        <dbReference type="Proteomes" id="UP000664940"/>
    </source>
</evidence>
<evidence type="ECO:0000313" key="2">
    <source>
        <dbReference type="EMBL" id="KAF6130993.1"/>
    </source>
</evidence>
<dbReference type="AlphaFoldDB" id="A0A834BKX4"/>
<dbReference type="EMBL" id="JABVXQ010000001">
    <property type="protein sequence ID" value="KAF6130993.1"/>
    <property type="molecule type" value="Genomic_DNA"/>
</dbReference>
<proteinExistence type="predicted"/>
<organism evidence="2 3">
    <name type="scientific">Phyllostomus discolor</name>
    <name type="common">pale spear-nosed bat</name>
    <dbReference type="NCBI Taxonomy" id="89673"/>
    <lineage>
        <taxon>Eukaryota</taxon>
        <taxon>Metazoa</taxon>
        <taxon>Chordata</taxon>
        <taxon>Craniata</taxon>
        <taxon>Vertebrata</taxon>
        <taxon>Euteleostomi</taxon>
        <taxon>Mammalia</taxon>
        <taxon>Eutheria</taxon>
        <taxon>Laurasiatheria</taxon>
        <taxon>Chiroptera</taxon>
        <taxon>Yangochiroptera</taxon>
        <taxon>Phyllostomidae</taxon>
        <taxon>Phyllostominae</taxon>
        <taxon>Phyllostomus</taxon>
    </lineage>
</organism>
<accession>A0A834BKX4</accession>
<feature type="compositionally biased region" description="Basic residues" evidence="1">
    <location>
        <begin position="138"/>
        <end position="149"/>
    </location>
</feature>
<feature type="region of interest" description="Disordered" evidence="1">
    <location>
        <begin position="122"/>
        <end position="155"/>
    </location>
</feature>
<name>A0A834BKX4_9CHIR</name>
<protein>
    <submittedName>
        <fullName evidence="2">Uncharacterized protein</fullName>
    </submittedName>
</protein>
<feature type="compositionally biased region" description="Low complexity" evidence="1">
    <location>
        <begin position="126"/>
        <end position="135"/>
    </location>
</feature>
<gene>
    <name evidence="2" type="ORF">HJG60_007914</name>
</gene>
<dbReference type="Proteomes" id="UP000664940">
    <property type="component" value="Unassembled WGS sequence"/>
</dbReference>
<reference evidence="2 3" key="1">
    <citation type="journal article" date="2020" name="Nature">
        <title>Six reference-quality genomes reveal evolution of bat adaptations.</title>
        <authorList>
            <person name="Jebb D."/>
            <person name="Huang Z."/>
            <person name="Pippel M."/>
            <person name="Hughes G.M."/>
            <person name="Lavrichenko K."/>
            <person name="Devanna P."/>
            <person name="Winkler S."/>
            <person name="Jermiin L.S."/>
            <person name="Skirmuntt E.C."/>
            <person name="Katzourakis A."/>
            <person name="Burkitt-Gray L."/>
            <person name="Ray D.A."/>
            <person name="Sullivan K.A.M."/>
            <person name="Roscito J.G."/>
            <person name="Kirilenko B.M."/>
            <person name="Davalos L.M."/>
            <person name="Corthals A.P."/>
            <person name="Power M.L."/>
            <person name="Jones G."/>
            <person name="Ransome R.D."/>
            <person name="Dechmann D.K.N."/>
            <person name="Locatelli A.G."/>
            <person name="Puechmaille S.J."/>
            <person name="Fedrigo O."/>
            <person name="Jarvis E.D."/>
            <person name="Hiller M."/>
            <person name="Vernes S.C."/>
            <person name="Myers E.W."/>
            <person name="Teeling E.C."/>
        </authorList>
    </citation>
    <scope>NUCLEOTIDE SEQUENCE [LARGE SCALE GENOMIC DNA]</scope>
    <source>
        <strain evidence="2">Bat1K_MPI-CBG_1</strain>
    </source>
</reference>